<name>A0A0C3FNL9_PILCF</name>
<dbReference type="HOGENOM" id="CLU_691003_0_0_1"/>
<keyword evidence="3" id="KW-1185">Reference proteome</keyword>
<evidence type="ECO:0000313" key="3">
    <source>
        <dbReference type="Proteomes" id="UP000054166"/>
    </source>
</evidence>
<proteinExistence type="predicted"/>
<dbReference type="AlphaFoldDB" id="A0A0C3FNL9"/>
<dbReference type="InParanoid" id="A0A0C3FNL9"/>
<protein>
    <submittedName>
        <fullName evidence="2">Uncharacterized protein</fullName>
    </submittedName>
</protein>
<dbReference type="Proteomes" id="UP000054166">
    <property type="component" value="Unassembled WGS sequence"/>
</dbReference>
<dbReference type="OrthoDB" id="2683861at2759"/>
<dbReference type="STRING" id="765440.A0A0C3FNL9"/>
<reference evidence="2 3" key="1">
    <citation type="submission" date="2014-04" db="EMBL/GenBank/DDBJ databases">
        <authorList>
            <consortium name="DOE Joint Genome Institute"/>
            <person name="Kuo A."/>
            <person name="Tarkka M."/>
            <person name="Buscot F."/>
            <person name="Kohler A."/>
            <person name="Nagy L.G."/>
            <person name="Floudas D."/>
            <person name="Copeland A."/>
            <person name="Barry K.W."/>
            <person name="Cichocki N."/>
            <person name="Veneault-Fourrey C."/>
            <person name="LaButti K."/>
            <person name="Lindquist E.A."/>
            <person name="Lipzen A."/>
            <person name="Lundell T."/>
            <person name="Morin E."/>
            <person name="Murat C."/>
            <person name="Sun H."/>
            <person name="Tunlid A."/>
            <person name="Henrissat B."/>
            <person name="Grigoriev I.V."/>
            <person name="Hibbett D.S."/>
            <person name="Martin F."/>
            <person name="Nordberg H.P."/>
            <person name="Cantor M.N."/>
            <person name="Hua S.X."/>
        </authorList>
    </citation>
    <scope>NUCLEOTIDE SEQUENCE [LARGE SCALE GENOMIC DNA]</scope>
    <source>
        <strain evidence="2 3">F 1598</strain>
    </source>
</reference>
<sequence>MIDELRCYVEISDRRLLSDLVPRVSAQDPLGYEEAEKSLVAWAKTQFTSEELRLSSLPTTSTPGQTSNPSTPIRLPAETPPSESRSVPPPHQCRLPSPTLAMPPSRWPVRPSTPPEDRMDMERTGTPLFSPTRQARPSPVSPSTPPEDRVDMERTGTLPPVSPAHHAHPSGPQVSPQQGMGPLLDTSSWPEHALETYRYLKDVTTVRENGEKVVHERGGGDEWLKCVHSFMEFQRQAGFPDEGHGYPANSKPSEISYWQKSHRPWKDQGLRKKTLAEFEAEWWRWWKLLQPESRGANRAKYMDVPTVDMDWTKLRVPGRNGFLLVMVSLTWWGMLCGHSDEWRLAMTDVTVALVCMCAQTPATASVSSTSLKRKRPVLGLLASGSNSPKSPRKLRIKKA</sequence>
<organism evidence="2 3">
    <name type="scientific">Piloderma croceum (strain F 1598)</name>
    <dbReference type="NCBI Taxonomy" id="765440"/>
    <lineage>
        <taxon>Eukaryota</taxon>
        <taxon>Fungi</taxon>
        <taxon>Dikarya</taxon>
        <taxon>Basidiomycota</taxon>
        <taxon>Agaricomycotina</taxon>
        <taxon>Agaricomycetes</taxon>
        <taxon>Agaricomycetidae</taxon>
        <taxon>Atheliales</taxon>
        <taxon>Atheliaceae</taxon>
        <taxon>Piloderma</taxon>
    </lineage>
</organism>
<accession>A0A0C3FNL9</accession>
<feature type="region of interest" description="Disordered" evidence="1">
    <location>
        <begin position="53"/>
        <end position="182"/>
    </location>
</feature>
<dbReference type="EMBL" id="KN832999">
    <property type="protein sequence ID" value="KIM81354.1"/>
    <property type="molecule type" value="Genomic_DNA"/>
</dbReference>
<evidence type="ECO:0000256" key="1">
    <source>
        <dbReference type="SAM" id="MobiDB-lite"/>
    </source>
</evidence>
<feature type="compositionally biased region" description="Polar residues" evidence="1">
    <location>
        <begin position="56"/>
        <end position="71"/>
    </location>
</feature>
<gene>
    <name evidence="2" type="ORF">PILCRDRAFT_8720</name>
</gene>
<evidence type="ECO:0000313" key="2">
    <source>
        <dbReference type="EMBL" id="KIM81354.1"/>
    </source>
</evidence>
<reference evidence="3" key="2">
    <citation type="submission" date="2015-01" db="EMBL/GenBank/DDBJ databases">
        <title>Evolutionary Origins and Diversification of the Mycorrhizal Mutualists.</title>
        <authorList>
            <consortium name="DOE Joint Genome Institute"/>
            <consortium name="Mycorrhizal Genomics Consortium"/>
            <person name="Kohler A."/>
            <person name="Kuo A."/>
            <person name="Nagy L.G."/>
            <person name="Floudas D."/>
            <person name="Copeland A."/>
            <person name="Barry K.W."/>
            <person name="Cichocki N."/>
            <person name="Veneault-Fourrey C."/>
            <person name="LaButti K."/>
            <person name="Lindquist E.A."/>
            <person name="Lipzen A."/>
            <person name="Lundell T."/>
            <person name="Morin E."/>
            <person name="Murat C."/>
            <person name="Riley R."/>
            <person name="Ohm R."/>
            <person name="Sun H."/>
            <person name="Tunlid A."/>
            <person name="Henrissat B."/>
            <person name="Grigoriev I.V."/>
            <person name="Hibbett D.S."/>
            <person name="Martin F."/>
        </authorList>
    </citation>
    <scope>NUCLEOTIDE SEQUENCE [LARGE SCALE GENOMIC DNA]</scope>
    <source>
        <strain evidence="3">F 1598</strain>
    </source>
</reference>